<dbReference type="InterPro" id="IPR025442">
    <property type="entry name" value="DUF4185"/>
</dbReference>
<feature type="domain" description="DUF4185" evidence="1">
    <location>
        <begin position="159"/>
        <end position="295"/>
    </location>
</feature>
<evidence type="ECO:0000313" key="3">
    <source>
        <dbReference type="Proteomes" id="UP001501433"/>
    </source>
</evidence>
<sequence>MNEIDNSIFTADKFWRGADGAASIDLENGNILWLFSDTFIDPKGTGKRSNSRMINNSLAIQEGYSLEKGKISFYHKGRQRKPKSFFELPGKTWFWTGHGILANDTLIIFLFEEKSLKEDPGFEAIGWYIALIDNPFENPLNWNIKYIKGSDTFGVIVGSSAVLKDNEFIYAYGVTEPASHEVYLLRFPIDKIVKGDIAGLEWWNEDHWTTRTEKKIAPSPLFIGQTEFSVHYQENIHQYVQIQTYGFGAASIGYRLAEQPEGPWSQPVIFYQTQLKNPRDFVYSANAHPEIQNNGFLVTYNVNNGNFNSLMKNENLYFPKLLSVKISK</sequence>
<dbReference type="Proteomes" id="UP001501433">
    <property type="component" value="Unassembled WGS sequence"/>
</dbReference>
<reference evidence="3" key="1">
    <citation type="journal article" date="2019" name="Int. J. Syst. Evol. Microbiol.">
        <title>The Global Catalogue of Microorganisms (GCM) 10K type strain sequencing project: providing services to taxonomists for standard genome sequencing and annotation.</title>
        <authorList>
            <consortium name="The Broad Institute Genomics Platform"/>
            <consortium name="The Broad Institute Genome Sequencing Center for Infectious Disease"/>
            <person name="Wu L."/>
            <person name="Ma J."/>
        </authorList>
    </citation>
    <scope>NUCLEOTIDE SEQUENCE [LARGE SCALE GENOMIC DNA]</scope>
    <source>
        <strain evidence="3">JCM 18325</strain>
    </source>
</reference>
<gene>
    <name evidence="2" type="ORF">GCM10023330_11370</name>
</gene>
<protein>
    <recommendedName>
        <fullName evidence="1">DUF4185 domain-containing protein</fullName>
    </recommendedName>
</protein>
<name>A0ABP9CBC4_9FLAO</name>
<organism evidence="2 3">
    <name type="scientific">Litoribaculum gwangyangense</name>
    <dbReference type="NCBI Taxonomy" id="1130722"/>
    <lineage>
        <taxon>Bacteria</taxon>
        <taxon>Pseudomonadati</taxon>
        <taxon>Bacteroidota</taxon>
        <taxon>Flavobacteriia</taxon>
        <taxon>Flavobacteriales</taxon>
        <taxon>Flavobacteriaceae</taxon>
        <taxon>Litoribaculum</taxon>
    </lineage>
</organism>
<evidence type="ECO:0000259" key="1">
    <source>
        <dbReference type="Pfam" id="PF13810"/>
    </source>
</evidence>
<dbReference type="EMBL" id="BAABJW010000002">
    <property type="protein sequence ID" value="GAA4806592.1"/>
    <property type="molecule type" value="Genomic_DNA"/>
</dbReference>
<keyword evidence="3" id="KW-1185">Reference proteome</keyword>
<accession>A0ABP9CBC4</accession>
<evidence type="ECO:0000313" key="2">
    <source>
        <dbReference type="EMBL" id="GAA4806592.1"/>
    </source>
</evidence>
<comment type="caution">
    <text evidence="2">The sequence shown here is derived from an EMBL/GenBank/DDBJ whole genome shotgun (WGS) entry which is preliminary data.</text>
</comment>
<proteinExistence type="predicted"/>
<dbReference type="Pfam" id="PF13810">
    <property type="entry name" value="DUF4185"/>
    <property type="match status" value="1"/>
</dbReference>